<keyword evidence="9" id="KW-0472">Membrane</keyword>
<dbReference type="PROSITE" id="PS00452">
    <property type="entry name" value="GUANYLATE_CYCLASE_1"/>
    <property type="match status" value="1"/>
</dbReference>
<dbReference type="InterPro" id="IPR050401">
    <property type="entry name" value="Cyclic_nucleotide_synthase"/>
</dbReference>
<keyword evidence="10" id="KW-0675">Receptor</keyword>
<keyword evidence="6" id="KW-0732">Signal</keyword>
<keyword evidence="4" id="KW-1003">Cell membrane</keyword>
<dbReference type="GO" id="GO:0004383">
    <property type="term" value="F:guanylate cyclase activity"/>
    <property type="evidence" value="ECO:0007669"/>
    <property type="project" value="UniProtKB-EC"/>
</dbReference>
<keyword evidence="5" id="KW-0812">Transmembrane</keyword>
<evidence type="ECO:0000256" key="13">
    <source>
        <dbReference type="RuleBase" id="RU000405"/>
    </source>
</evidence>
<dbReference type="GO" id="GO:0005886">
    <property type="term" value="C:plasma membrane"/>
    <property type="evidence" value="ECO:0007669"/>
    <property type="project" value="UniProtKB-SubCell"/>
</dbReference>
<evidence type="ECO:0000256" key="5">
    <source>
        <dbReference type="ARBA" id="ARBA00022692"/>
    </source>
</evidence>
<dbReference type="Gene3D" id="3.30.70.1230">
    <property type="entry name" value="Nucleotide cyclase"/>
    <property type="match status" value="1"/>
</dbReference>
<evidence type="ECO:0000256" key="6">
    <source>
        <dbReference type="ARBA" id="ARBA00022729"/>
    </source>
</evidence>
<evidence type="ECO:0000313" key="15">
    <source>
        <dbReference type="WBParaSite" id="ASIM_0001523501-mRNA-1"/>
    </source>
</evidence>
<evidence type="ECO:0000256" key="1">
    <source>
        <dbReference type="ARBA" id="ARBA00001436"/>
    </source>
</evidence>
<dbReference type="GO" id="GO:0001653">
    <property type="term" value="F:peptide receptor activity"/>
    <property type="evidence" value="ECO:0007669"/>
    <property type="project" value="TreeGrafter"/>
</dbReference>
<accession>A0A0M3K2S1</accession>
<dbReference type="FunFam" id="3.30.70.1230:FF:000050">
    <property type="entry name" value="Guanylate cyclase"/>
    <property type="match status" value="1"/>
</dbReference>
<evidence type="ECO:0000256" key="10">
    <source>
        <dbReference type="ARBA" id="ARBA00023170"/>
    </source>
</evidence>
<dbReference type="SUPFAM" id="SSF55073">
    <property type="entry name" value="Nucleotide cyclase"/>
    <property type="match status" value="1"/>
</dbReference>
<keyword evidence="12 13" id="KW-0456">Lyase</keyword>
<evidence type="ECO:0000256" key="2">
    <source>
        <dbReference type="ARBA" id="ARBA00004167"/>
    </source>
</evidence>
<evidence type="ECO:0000259" key="14">
    <source>
        <dbReference type="PROSITE" id="PS50125"/>
    </source>
</evidence>
<evidence type="ECO:0000256" key="7">
    <source>
        <dbReference type="ARBA" id="ARBA00022741"/>
    </source>
</evidence>
<evidence type="ECO:0000256" key="12">
    <source>
        <dbReference type="ARBA" id="ARBA00023239"/>
    </source>
</evidence>
<proteinExistence type="inferred from homology"/>
<protein>
    <submittedName>
        <fullName evidence="15">Guanylate cyclase domain-containing protein</fullName>
    </submittedName>
</protein>
<evidence type="ECO:0000256" key="3">
    <source>
        <dbReference type="ARBA" id="ARBA00004236"/>
    </source>
</evidence>
<evidence type="ECO:0000256" key="9">
    <source>
        <dbReference type="ARBA" id="ARBA00023136"/>
    </source>
</evidence>
<dbReference type="WBParaSite" id="ASIM_0001523501-mRNA-1">
    <property type="protein sequence ID" value="ASIM_0001523501-mRNA-1"/>
    <property type="gene ID" value="ASIM_0001523501"/>
</dbReference>
<dbReference type="PROSITE" id="PS50125">
    <property type="entry name" value="GUANYLATE_CYCLASE_2"/>
    <property type="match status" value="1"/>
</dbReference>
<sequence>LKVGRAVLPQLYECATILFSDIRGFTRISSTSTPFQIVTFLNDLFSGFDSIIAKHDAFKVETIGDAYMISSGVPNENGNAHVQQIAEVALKMRSFVSNFKLAHRPDEQMMVRIGFHSGAVATGVVGREAPRYCLFGETVNIASRMESTGVANKIQISEQSYNLLHCFFPVFSMSQRGKQKVDDDGNEVMTYFLEGKQEA</sequence>
<comment type="subcellular location">
    <subcellularLocation>
        <location evidence="3">Cell membrane</location>
    </subcellularLocation>
    <subcellularLocation>
        <location evidence="2">Membrane</location>
        <topology evidence="2">Single-pass membrane protein</topology>
    </subcellularLocation>
</comment>
<feature type="domain" description="Guanylate cyclase" evidence="14">
    <location>
        <begin position="16"/>
        <end position="146"/>
    </location>
</feature>
<dbReference type="SMART" id="SM00044">
    <property type="entry name" value="CYCc"/>
    <property type="match status" value="1"/>
</dbReference>
<comment type="catalytic activity">
    <reaction evidence="1">
        <text>GTP = 3',5'-cyclic GMP + diphosphate</text>
        <dbReference type="Rhea" id="RHEA:13665"/>
        <dbReference type="ChEBI" id="CHEBI:33019"/>
        <dbReference type="ChEBI" id="CHEBI:37565"/>
        <dbReference type="ChEBI" id="CHEBI:57746"/>
        <dbReference type="EC" id="4.6.1.2"/>
    </reaction>
</comment>
<dbReference type="InterPro" id="IPR018297">
    <property type="entry name" value="A/G_cyclase_CS"/>
</dbReference>
<dbReference type="GO" id="GO:0007606">
    <property type="term" value="P:sensory perception of chemical stimulus"/>
    <property type="evidence" value="ECO:0007669"/>
    <property type="project" value="UniProtKB-ARBA"/>
</dbReference>
<reference evidence="15" key="1">
    <citation type="submission" date="2017-02" db="UniProtKB">
        <authorList>
            <consortium name="WormBaseParasite"/>
        </authorList>
    </citation>
    <scope>IDENTIFICATION</scope>
</reference>
<dbReference type="InterPro" id="IPR029787">
    <property type="entry name" value="Nucleotide_cyclase"/>
</dbReference>
<dbReference type="InterPro" id="IPR001054">
    <property type="entry name" value="A/G_cyclase"/>
</dbReference>
<dbReference type="GO" id="GO:0004016">
    <property type="term" value="F:adenylate cyclase activity"/>
    <property type="evidence" value="ECO:0007669"/>
    <property type="project" value="TreeGrafter"/>
</dbReference>
<dbReference type="GO" id="GO:0035556">
    <property type="term" value="P:intracellular signal transduction"/>
    <property type="evidence" value="ECO:0007669"/>
    <property type="project" value="InterPro"/>
</dbReference>
<dbReference type="Pfam" id="PF00211">
    <property type="entry name" value="Guanylate_cyc"/>
    <property type="match status" value="1"/>
</dbReference>
<evidence type="ECO:0000256" key="4">
    <source>
        <dbReference type="ARBA" id="ARBA00022475"/>
    </source>
</evidence>
<keyword evidence="11" id="KW-0325">Glycoprotein</keyword>
<keyword evidence="7" id="KW-0547">Nucleotide-binding</keyword>
<evidence type="ECO:0000256" key="8">
    <source>
        <dbReference type="ARBA" id="ARBA00022989"/>
    </source>
</evidence>
<organism evidence="15">
    <name type="scientific">Anisakis simplex</name>
    <name type="common">Herring worm</name>
    <dbReference type="NCBI Taxonomy" id="6269"/>
    <lineage>
        <taxon>Eukaryota</taxon>
        <taxon>Metazoa</taxon>
        <taxon>Ecdysozoa</taxon>
        <taxon>Nematoda</taxon>
        <taxon>Chromadorea</taxon>
        <taxon>Rhabditida</taxon>
        <taxon>Spirurina</taxon>
        <taxon>Ascaridomorpha</taxon>
        <taxon>Ascaridoidea</taxon>
        <taxon>Anisakidae</taxon>
        <taxon>Anisakis</taxon>
        <taxon>Anisakis simplex complex</taxon>
    </lineage>
</organism>
<keyword evidence="8" id="KW-1133">Transmembrane helix</keyword>
<dbReference type="AlphaFoldDB" id="A0A0M3K2S1"/>
<dbReference type="GO" id="GO:0000166">
    <property type="term" value="F:nucleotide binding"/>
    <property type="evidence" value="ECO:0007669"/>
    <property type="project" value="UniProtKB-KW"/>
</dbReference>
<dbReference type="CDD" id="cd07302">
    <property type="entry name" value="CHD"/>
    <property type="match status" value="1"/>
</dbReference>
<dbReference type="GO" id="GO:0007168">
    <property type="term" value="P:receptor guanylyl cyclase signaling pathway"/>
    <property type="evidence" value="ECO:0007669"/>
    <property type="project" value="TreeGrafter"/>
</dbReference>
<name>A0A0M3K2S1_ANISI</name>
<dbReference type="PANTHER" id="PTHR11920">
    <property type="entry name" value="GUANYLYL CYCLASE"/>
    <property type="match status" value="1"/>
</dbReference>
<comment type="similarity">
    <text evidence="13">Belongs to the adenylyl cyclase class-4/guanylyl cyclase family.</text>
</comment>
<evidence type="ECO:0000256" key="11">
    <source>
        <dbReference type="ARBA" id="ARBA00023180"/>
    </source>
</evidence>
<dbReference type="PANTHER" id="PTHR11920:SF503">
    <property type="entry name" value="RECEPTOR-TYPE GUANYLATE CYCLASE GCY-9"/>
    <property type="match status" value="1"/>
</dbReference>